<dbReference type="AlphaFoldDB" id="A0A3A4KVL1"/>
<evidence type="ECO:0000313" key="2">
    <source>
        <dbReference type="Proteomes" id="UP000266677"/>
    </source>
</evidence>
<proteinExistence type="predicted"/>
<protein>
    <submittedName>
        <fullName evidence="1">Uncharacterized protein</fullName>
    </submittedName>
</protein>
<gene>
    <name evidence="1" type="ORF">D5S18_02820</name>
</gene>
<reference evidence="1 2" key="1">
    <citation type="submission" date="2018-09" db="EMBL/GenBank/DDBJ databases">
        <title>YIM PH21274 draft genome.</title>
        <authorList>
            <person name="Miao C."/>
        </authorList>
    </citation>
    <scope>NUCLEOTIDE SEQUENCE [LARGE SCALE GENOMIC DNA]</scope>
    <source>
        <strain evidence="1 2">YIM PH 21724</strain>
    </source>
</reference>
<name>A0A3A4KVL1_9NOCA</name>
<dbReference type="EMBL" id="QZFU01000010">
    <property type="protein sequence ID" value="RJO79280.1"/>
    <property type="molecule type" value="Genomic_DNA"/>
</dbReference>
<keyword evidence="2" id="KW-1185">Reference proteome</keyword>
<sequence>MVAEDPLLSMIEQTARQFGYRCEVLGPDEVRLILDGDGFVMALANLRRIAAVEERDEWPALVADHMSTGIAAFELDQESPIVYRDFDEVRALVRTRLYPSGSPANGAVRRFIAPGLAQRVVFDSVNAVHAVTYDMLREWPIGERDLFALAEANVRADGRLEIQRADFADPLSEGLPISVVGGSEYATAQILWLDRYPELLGAAGALFVIPTKRPFFTYPINDGEALRAAAALAGVAATGYARLPWPVSHHVYRWNGRIELMARTEVLGRKVDIEGTHEFFAMLDSLGGA</sequence>
<evidence type="ECO:0000313" key="1">
    <source>
        <dbReference type="EMBL" id="RJO79280.1"/>
    </source>
</evidence>
<dbReference type="Proteomes" id="UP000266677">
    <property type="component" value="Unassembled WGS sequence"/>
</dbReference>
<organism evidence="1 2">
    <name type="scientific">Nocardia panacis</name>
    <dbReference type="NCBI Taxonomy" id="2340916"/>
    <lineage>
        <taxon>Bacteria</taxon>
        <taxon>Bacillati</taxon>
        <taxon>Actinomycetota</taxon>
        <taxon>Actinomycetes</taxon>
        <taxon>Mycobacteriales</taxon>
        <taxon>Nocardiaceae</taxon>
        <taxon>Nocardia</taxon>
    </lineage>
</organism>
<comment type="caution">
    <text evidence="1">The sequence shown here is derived from an EMBL/GenBank/DDBJ whole genome shotgun (WGS) entry which is preliminary data.</text>
</comment>
<accession>A0A3A4KVL1</accession>